<feature type="domain" description="EamA" evidence="4">
    <location>
        <begin position="5"/>
        <end position="136"/>
    </location>
</feature>
<comment type="similarity">
    <text evidence="1">Belongs to the EamA transporter family.</text>
</comment>
<dbReference type="Gene3D" id="1.10.3730.20">
    <property type="match status" value="2"/>
</dbReference>
<keyword evidence="6" id="KW-1185">Reference proteome</keyword>
<sequence length="288" mass="29540">MSVTALLLTVTAAVAHAAWNLAAKRVAGGGAAFVFLYFCVSALACFPFAAFLLARSGEVPRAGWFLAAAVSAVLHVVYGVVLQRGYAVGDMSVVYPLARGTGPLLVLVVAVTAFGERPGLWGTAGALLVVTGVFVLGRARSAGSRLRQPAAGIGYGVLTGGTIALYTLWDAYAVTVLAAPPVVYFASAAALQGALLAPVALRQRQRVAALWSGHRAQVLAVGLLSPLAYLLVLFAMRLAPVSLVAPVRELSIVLGGLFAWRVLGEADPARRVLGSAVVLLGIGAIAVA</sequence>
<dbReference type="RefSeq" id="WP_180893100.1">
    <property type="nucleotide sequence ID" value="NZ_JACCKD010000004.1"/>
</dbReference>
<evidence type="ECO:0000256" key="1">
    <source>
        <dbReference type="ARBA" id="ARBA00007362"/>
    </source>
</evidence>
<reference evidence="5 6" key="1">
    <citation type="submission" date="2020-07" db="EMBL/GenBank/DDBJ databases">
        <title>Genome of Haloechinothrix sp.</title>
        <authorList>
            <person name="Tang S.-K."/>
            <person name="Yang L."/>
            <person name="Zhu W.-Y."/>
        </authorList>
    </citation>
    <scope>NUCLEOTIDE SEQUENCE [LARGE SCALE GENOMIC DNA]</scope>
    <source>
        <strain evidence="5 6">YIM 98757</strain>
    </source>
</reference>
<dbReference type="GO" id="GO:0016020">
    <property type="term" value="C:membrane"/>
    <property type="evidence" value="ECO:0007669"/>
    <property type="project" value="InterPro"/>
</dbReference>
<gene>
    <name evidence="5" type="ORF">H0B56_11985</name>
</gene>
<proteinExistence type="inferred from homology"/>
<organism evidence="5 6">
    <name type="scientific">Haloechinothrix aidingensis</name>
    <dbReference type="NCBI Taxonomy" id="2752311"/>
    <lineage>
        <taxon>Bacteria</taxon>
        <taxon>Bacillati</taxon>
        <taxon>Actinomycetota</taxon>
        <taxon>Actinomycetes</taxon>
        <taxon>Pseudonocardiales</taxon>
        <taxon>Pseudonocardiaceae</taxon>
        <taxon>Haloechinothrix</taxon>
    </lineage>
</organism>
<feature type="chain" id="PRO_5032996365" evidence="3">
    <location>
        <begin position="18"/>
        <end position="288"/>
    </location>
</feature>
<name>A0A838AAK0_9PSEU</name>
<dbReference type="EMBL" id="JACCKD010000004">
    <property type="protein sequence ID" value="MBA0126261.1"/>
    <property type="molecule type" value="Genomic_DNA"/>
</dbReference>
<dbReference type="InterPro" id="IPR000620">
    <property type="entry name" value="EamA_dom"/>
</dbReference>
<dbReference type="AlphaFoldDB" id="A0A838AAK0"/>
<feature type="transmembrane region" description="Helical" evidence="2">
    <location>
        <begin position="175"/>
        <end position="197"/>
    </location>
</feature>
<feature type="signal peptide" evidence="3">
    <location>
        <begin position="1"/>
        <end position="17"/>
    </location>
</feature>
<feature type="transmembrane region" description="Helical" evidence="2">
    <location>
        <begin position="64"/>
        <end position="82"/>
    </location>
</feature>
<evidence type="ECO:0000313" key="6">
    <source>
        <dbReference type="Proteomes" id="UP000582974"/>
    </source>
</evidence>
<keyword evidence="3" id="KW-0732">Signal</keyword>
<dbReference type="Proteomes" id="UP000582974">
    <property type="component" value="Unassembled WGS sequence"/>
</dbReference>
<feature type="transmembrane region" description="Helical" evidence="2">
    <location>
        <begin position="27"/>
        <end position="52"/>
    </location>
</feature>
<feature type="transmembrane region" description="Helical" evidence="2">
    <location>
        <begin position="149"/>
        <end position="169"/>
    </location>
</feature>
<dbReference type="Pfam" id="PF00892">
    <property type="entry name" value="EamA"/>
    <property type="match status" value="2"/>
</dbReference>
<dbReference type="SUPFAM" id="SSF103481">
    <property type="entry name" value="Multidrug resistance efflux transporter EmrE"/>
    <property type="match status" value="2"/>
</dbReference>
<feature type="transmembrane region" description="Helical" evidence="2">
    <location>
        <begin position="119"/>
        <end position="137"/>
    </location>
</feature>
<dbReference type="InterPro" id="IPR037185">
    <property type="entry name" value="EmrE-like"/>
</dbReference>
<evidence type="ECO:0000256" key="2">
    <source>
        <dbReference type="SAM" id="Phobius"/>
    </source>
</evidence>
<protein>
    <submittedName>
        <fullName evidence="5">EamA family transporter</fullName>
    </submittedName>
</protein>
<accession>A0A838AAK0</accession>
<feature type="domain" description="EamA" evidence="4">
    <location>
        <begin position="152"/>
        <end position="285"/>
    </location>
</feature>
<feature type="transmembrane region" description="Helical" evidence="2">
    <location>
        <begin position="218"/>
        <end position="239"/>
    </location>
</feature>
<evidence type="ECO:0000256" key="3">
    <source>
        <dbReference type="SAM" id="SignalP"/>
    </source>
</evidence>
<keyword evidence="2" id="KW-0472">Membrane</keyword>
<evidence type="ECO:0000259" key="4">
    <source>
        <dbReference type="Pfam" id="PF00892"/>
    </source>
</evidence>
<keyword evidence="2" id="KW-1133">Transmembrane helix</keyword>
<keyword evidence="2" id="KW-0812">Transmembrane</keyword>
<evidence type="ECO:0000313" key="5">
    <source>
        <dbReference type="EMBL" id="MBA0126261.1"/>
    </source>
</evidence>
<comment type="caution">
    <text evidence="5">The sequence shown here is derived from an EMBL/GenBank/DDBJ whole genome shotgun (WGS) entry which is preliminary data.</text>
</comment>